<proteinExistence type="predicted"/>
<dbReference type="HOGENOM" id="CLU_2010042_0_0_2"/>
<dbReference type="KEGG" id="hma:rrnAC1329"/>
<evidence type="ECO:0000256" key="1">
    <source>
        <dbReference type="SAM" id="MobiDB-lite"/>
    </source>
</evidence>
<feature type="compositionally biased region" description="Polar residues" evidence="1">
    <location>
        <begin position="46"/>
        <end position="58"/>
    </location>
</feature>
<evidence type="ECO:0000313" key="3">
    <source>
        <dbReference type="Proteomes" id="UP000001169"/>
    </source>
</evidence>
<reference evidence="2 3" key="1">
    <citation type="journal article" date="2004" name="Genome Res.">
        <title>Genome sequence of Haloarcula marismortui: a halophilic archaeon from the Dead Sea.</title>
        <authorList>
            <person name="Baliga N.S."/>
            <person name="Bonneau R."/>
            <person name="Facciotti M.T."/>
            <person name="Pan M."/>
            <person name="Glusman G."/>
            <person name="Deutsch E.W."/>
            <person name="Shannon P."/>
            <person name="Chiu Y."/>
            <person name="Weng R.S."/>
            <person name="Gan R.R."/>
            <person name="Hung P."/>
            <person name="Date S.V."/>
            <person name="Marcotte E."/>
            <person name="Hood L."/>
            <person name="Ng W.V."/>
        </authorList>
    </citation>
    <scope>NUCLEOTIDE SEQUENCE [LARGE SCALE GENOMIC DNA]</scope>
    <source>
        <strain evidence="3">ATCC 43049 / DSM 3752 / JCM 8966 / VKM B-1809</strain>
    </source>
</reference>
<organism evidence="2 3">
    <name type="scientific">Haloarcula marismortui (strain ATCC 43049 / DSM 3752 / JCM 8966 / VKM B-1809)</name>
    <name type="common">Halobacterium marismortui</name>
    <dbReference type="NCBI Taxonomy" id="272569"/>
    <lineage>
        <taxon>Archaea</taxon>
        <taxon>Methanobacteriati</taxon>
        <taxon>Methanobacteriota</taxon>
        <taxon>Stenosarchaea group</taxon>
        <taxon>Halobacteria</taxon>
        <taxon>Halobacteriales</taxon>
        <taxon>Haloarculaceae</taxon>
        <taxon>Haloarcula</taxon>
    </lineage>
</organism>
<protein>
    <submittedName>
        <fullName evidence="2">Uncharacterized protein</fullName>
    </submittedName>
</protein>
<evidence type="ECO:0000313" key="2">
    <source>
        <dbReference type="EMBL" id="AAV46261.1"/>
    </source>
</evidence>
<feature type="region of interest" description="Disordered" evidence="1">
    <location>
        <begin position="37"/>
        <end position="123"/>
    </location>
</feature>
<feature type="compositionally biased region" description="Basic and acidic residues" evidence="1">
    <location>
        <begin position="66"/>
        <end position="81"/>
    </location>
</feature>
<accession>Q5V2J2</accession>
<feature type="compositionally biased region" description="Acidic residues" evidence="1">
    <location>
        <begin position="82"/>
        <end position="94"/>
    </location>
</feature>
<sequence>MSPTAIRTFTAGSRNAIACSMRKSDRQVLTDCAMTATAPAPATSTQRSVTEAAATTPNGFARNRSRIGDHPPTDDENHEQRDEDDQQAADEQPDVTDSRFEVNLPVPTSLELGDEADRADDKQ</sequence>
<keyword evidence="3" id="KW-1185">Reference proteome</keyword>
<dbReference type="EMBL" id="AY596297">
    <property type="protein sequence ID" value="AAV46261.1"/>
    <property type="molecule type" value="Genomic_DNA"/>
</dbReference>
<dbReference type="Proteomes" id="UP000001169">
    <property type="component" value="Chromosome I"/>
</dbReference>
<gene>
    <name evidence="2" type="ordered locus">rrnAC1329</name>
</gene>
<dbReference type="PaxDb" id="272569-rrnAC1329"/>
<name>Q5V2J2_HALMA</name>
<dbReference type="AlphaFoldDB" id="Q5V2J2"/>
<dbReference type="EnsemblBacteria" id="AAV46261">
    <property type="protein sequence ID" value="AAV46261"/>
    <property type="gene ID" value="rrnAC1329"/>
</dbReference>